<feature type="transmembrane region" description="Helical" evidence="1">
    <location>
        <begin position="79"/>
        <end position="96"/>
    </location>
</feature>
<evidence type="ECO:0000313" key="2">
    <source>
        <dbReference type="EMBL" id="EHK64547.1"/>
    </source>
</evidence>
<dbReference type="EMBL" id="AGUF01000060">
    <property type="protein sequence ID" value="EHK64547.1"/>
    <property type="molecule type" value="Genomic_DNA"/>
</dbReference>
<feature type="transmembrane region" description="Helical" evidence="1">
    <location>
        <begin position="12"/>
        <end position="32"/>
    </location>
</feature>
<reference evidence="2 3" key="1">
    <citation type="journal article" date="2012" name="J. Bacteriol.">
        <title>Genome sequence of the highly efficient arsenite-oxidizing bacterium Achromobacter arsenitoxydans SY8.</title>
        <authorList>
            <person name="Li X."/>
            <person name="Hu Y."/>
            <person name="Gong J."/>
            <person name="Lin Y."/>
            <person name="Johnstone L."/>
            <person name="Rensing C."/>
            <person name="Wang G."/>
        </authorList>
    </citation>
    <scope>NUCLEOTIDE SEQUENCE [LARGE SCALE GENOMIC DNA]</scope>
    <source>
        <strain evidence="2 3">SY8</strain>
    </source>
</reference>
<evidence type="ECO:0000256" key="1">
    <source>
        <dbReference type="SAM" id="Phobius"/>
    </source>
</evidence>
<keyword evidence="1" id="KW-0812">Transmembrane</keyword>
<keyword evidence="1" id="KW-0472">Membrane</keyword>
<feature type="transmembrane region" description="Helical" evidence="1">
    <location>
        <begin position="44"/>
        <end position="67"/>
    </location>
</feature>
<proteinExistence type="predicted"/>
<comment type="caution">
    <text evidence="2">The sequence shown here is derived from an EMBL/GenBank/DDBJ whole genome shotgun (WGS) entry which is preliminary data.</text>
</comment>
<organism evidence="2 3">
    <name type="scientific">Achromobacter arsenitoxydans SY8</name>
    <dbReference type="NCBI Taxonomy" id="477184"/>
    <lineage>
        <taxon>Bacteria</taxon>
        <taxon>Pseudomonadati</taxon>
        <taxon>Pseudomonadota</taxon>
        <taxon>Betaproteobacteria</taxon>
        <taxon>Burkholderiales</taxon>
        <taxon>Alcaligenaceae</taxon>
        <taxon>Achromobacter</taxon>
    </lineage>
</organism>
<evidence type="ECO:0000313" key="3">
    <source>
        <dbReference type="Proteomes" id="UP000003113"/>
    </source>
</evidence>
<accession>H0FAY4</accession>
<keyword evidence="3" id="KW-1185">Reference proteome</keyword>
<dbReference type="AlphaFoldDB" id="H0FAY4"/>
<name>H0FAY4_9BURK</name>
<protein>
    <submittedName>
        <fullName evidence="2">Uncharacterized protein</fullName>
    </submittedName>
</protein>
<dbReference type="Proteomes" id="UP000003113">
    <property type="component" value="Unassembled WGS sequence"/>
</dbReference>
<dbReference type="PATRIC" id="fig|477184.5.peg.3873"/>
<gene>
    <name evidence="2" type="ORF">KYC_19704</name>
</gene>
<sequence length="328" mass="36285">MRGPAAPPPQPGWALKAATAVVYAAILAWSVFSRGPEGLQAVAMLALGYAVILGLIVFAALAFFSLWRRFRTPRNRARVMLGLGVFLLAAVVPPFAEHNDDNRQRDIANAEIRKAIDTLRQQAAGGSGAPEDVPAIDPAPRASGPYGEMERVMKTVAGARLAQHRAYLQELQEIGLPRLFDARRLARDTGLIESRLILEQAERLVPGYRRQSLDVLNGMPALVRSLTIADAEKDKILAALQTSNAASNAKLTRLWDLESQILREFGQMITLLDDNRQYWYADKNELMFGRDGDLRRFRQHQESVSRMVGEQEQLGVQSLAAVPQAPLR</sequence>
<keyword evidence="1" id="KW-1133">Transmembrane helix</keyword>